<dbReference type="Proteomes" id="UP000478417">
    <property type="component" value="Unassembled WGS sequence"/>
</dbReference>
<keyword evidence="2 3" id="KW-0732">Signal</keyword>
<keyword evidence="7" id="KW-1185">Reference proteome</keyword>
<evidence type="ECO:0000256" key="2">
    <source>
        <dbReference type="ARBA" id="ARBA00022729"/>
    </source>
</evidence>
<dbReference type="PANTHER" id="PTHR10963:SF55">
    <property type="entry name" value="GLYCOSIDE HYDROLASE FAMILY 16 PROTEIN"/>
    <property type="match status" value="1"/>
</dbReference>
<dbReference type="GO" id="GO:0030246">
    <property type="term" value="F:carbohydrate binding"/>
    <property type="evidence" value="ECO:0007669"/>
    <property type="project" value="InterPro"/>
</dbReference>
<feature type="chain" id="PRO_5025352223" evidence="3">
    <location>
        <begin position="38"/>
        <end position="485"/>
    </location>
</feature>
<accession>A0A6B2LXD1</accession>
<gene>
    <name evidence="6" type="ORF">G0Q06_01965</name>
</gene>
<organism evidence="6 7">
    <name type="scientific">Oceanipulchritudo coccoides</name>
    <dbReference type="NCBI Taxonomy" id="2706888"/>
    <lineage>
        <taxon>Bacteria</taxon>
        <taxon>Pseudomonadati</taxon>
        <taxon>Verrucomicrobiota</taxon>
        <taxon>Opitutia</taxon>
        <taxon>Puniceicoccales</taxon>
        <taxon>Oceanipulchritudinaceae</taxon>
        <taxon>Oceanipulchritudo</taxon>
    </lineage>
</organism>
<evidence type="ECO:0000259" key="5">
    <source>
        <dbReference type="PROSITE" id="PS51762"/>
    </source>
</evidence>
<evidence type="ECO:0000256" key="3">
    <source>
        <dbReference type="SAM" id="SignalP"/>
    </source>
</evidence>
<dbReference type="AlphaFoldDB" id="A0A6B2LXD1"/>
<dbReference type="SUPFAM" id="SSF49899">
    <property type="entry name" value="Concanavalin A-like lectins/glucanases"/>
    <property type="match status" value="1"/>
</dbReference>
<dbReference type="InterPro" id="IPR013320">
    <property type="entry name" value="ConA-like_dom_sf"/>
</dbReference>
<dbReference type="EMBL" id="JAAGNX010000001">
    <property type="protein sequence ID" value="NDV61211.1"/>
    <property type="molecule type" value="Genomic_DNA"/>
</dbReference>
<protein>
    <submittedName>
        <fullName evidence="6">Family 16 glycosylhydrolase</fullName>
    </submittedName>
</protein>
<evidence type="ECO:0000313" key="6">
    <source>
        <dbReference type="EMBL" id="NDV61211.1"/>
    </source>
</evidence>
<dbReference type="Gene3D" id="2.60.120.260">
    <property type="entry name" value="Galactose-binding domain-like"/>
    <property type="match status" value="1"/>
</dbReference>
<evidence type="ECO:0000256" key="1">
    <source>
        <dbReference type="ARBA" id="ARBA00006865"/>
    </source>
</evidence>
<name>A0A6B2LXD1_9BACT</name>
<dbReference type="CDD" id="cd04080">
    <property type="entry name" value="CBM6_cellulase-like"/>
    <property type="match status" value="1"/>
</dbReference>
<feature type="domain" description="CBM6" evidence="4">
    <location>
        <begin position="296"/>
        <end position="422"/>
    </location>
</feature>
<dbReference type="InterPro" id="IPR005084">
    <property type="entry name" value="CBM6"/>
</dbReference>
<proteinExistence type="inferred from homology"/>
<dbReference type="Gene3D" id="2.60.120.200">
    <property type="match status" value="1"/>
</dbReference>
<dbReference type="PROSITE" id="PS51762">
    <property type="entry name" value="GH16_2"/>
    <property type="match status" value="1"/>
</dbReference>
<dbReference type="GO" id="GO:0004553">
    <property type="term" value="F:hydrolase activity, hydrolyzing O-glycosyl compounds"/>
    <property type="evidence" value="ECO:0007669"/>
    <property type="project" value="InterPro"/>
</dbReference>
<dbReference type="SUPFAM" id="SSF49785">
    <property type="entry name" value="Galactose-binding domain-like"/>
    <property type="match status" value="1"/>
</dbReference>
<sequence length="485" mass="53549">MITSEALLMKKSSSPYRVLLRLLSLLALVQAPLAAPAEYLLVWSDEFNLPDGSAPDPANWNYDIGGWGWGNQESQYYTTSTDNARIENGELVIELRDDTGLNGAPDLYPNNDYTSARLLTKDKHDWRYGRIEARIKVPDGGAGLWPAFWMLGNDIDAVGWPQCGEIDIMEYVSRLPDEIFGTIHGPGYSGGAAYGNIYYFGQPVANDYHTYAVEWEPNQIRWYVDDILYHIASPADIAPNQWVFDHNHFIILNVAIGGTFGGGIARNITFPQRMLVDYVRVYQNDEIALPTVDIPGVVQAEDYSNQSGARFETTTDSGGGLNAGFLADGDYLEYLLNSPVAGTYSLEARVASGTDVTGRLIFSTESDSVSSPDITNTGGWQAWSTLAVGEIDLPAGLVTLRMTVESPGPGIDAMNINWMDVQLVNISTDYGMFNGFDWVNGWVDTGAFMGWVNLENYPWTYVEDLDSYIYAAPSTSPGGWIYLPK</sequence>
<reference evidence="6 7" key="1">
    <citation type="submission" date="2020-02" db="EMBL/GenBank/DDBJ databases">
        <title>Albibacoteraceae fam. nov., the first described family within the subdivision 4 Verrucomicrobia.</title>
        <authorList>
            <person name="Xi F."/>
        </authorList>
    </citation>
    <scope>NUCLEOTIDE SEQUENCE [LARGE SCALE GENOMIC DNA]</scope>
    <source>
        <strain evidence="6 7">CK1056</strain>
    </source>
</reference>
<dbReference type="InterPro" id="IPR000757">
    <property type="entry name" value="Beta-glucanase-like"/>
</dbReference>
<dbReference type="GO" id="GO:0005975">
    <property type="term" value="P:carbohydrate metabolic process"/>
    <property type="evidence" value="ECO:0007669"/>
    <property type="project" value="InterPro"/>
</dbReference>
<dbReference type="PROSITE" id="PS51175">
    <property type="entry name" value="CBM6"/>
    <property type="match status" value="1"/>
</dbReference>
<dbReference type="PANTHER" id="PTHR10963">
    <property type="entry name" value="GLYCOSYL HYDROLASE-RELATED"/>
    <property type="match status" value="1"/>
</dbReference>
<evidence type="ECO:0000259" key="4">
    <source>
        <dbReference type="PROSITE" id="PS51175"/>
    </source>
</evidence>
<comment type="caution">
    <text evidence="6">The sequence shown here is derived from an EMBL/GenBank/DDBJ whole genome shotgun (WGS) entry which is preliminary data.</text>
</comment>
<feature type="domain" description="GH16" evidence="5">
    <location>
        <begin position="41"/>
        <end position="287"/>
    </location>
</feature>
<dbReference type="InterPro" id="IPR006584">
    <property type="entry name" value="Cellulose-bd_IV"/>
</dbReference>
<dbReference type="InterPro" id="IPR050546">
    <property type="entry name" value="Glycosyl_Hydrlase_16"/>
</dbReference>
<dbReference type="CDD" id="cd08023">
    <property type="entry name" value="GH16_laminarinase_like"/>
    <property type="match status" value="1"/>
</dbReference>
<dbReference type="SMART" id="SM00606">
    <property type="entry name" value="CBD_IV"/>
    <property type="match status" value="1"/>
</dbReference>
<evidence type="ECO:0000313" key="7">
    <source>
        <dbReference type="Proteomes" id="UP000478417"/>
    </source>
</evidence>
<keyword evidence="6" id="KW-0378">Hydrolase</keyword>
<dbReference type="InterPro" id="IPR008979">
    <property type="entry name" value="Galactose-bd-like_sf"/>
</dbReference>
<dbReference type="Pfam" id="PF00722">
    <property type="entry name" value="Glyco_hydro_16"/>
    <property type="match status" value="1"/>
</dbReference>
<feature type="signal peptide" evidence="3">
    <location>
        <begin position="1"/>
        <end position="37"/>
    </location>
</feature>
<comment type="similarity">
    <text evidence="1">Belongs to the glycosyl hydrolase 16 family.</text>
</comment>
<dbReference type="Pfam" id="PF03422">
    <property type="entry name" value="CBM_6"/>
    <property type="match status" value="1"/>
</dbReference>